<comment type="catalytic activity">
    <reaction evidence="14 15">
        <text>2'-deoxyribonucleotide-(2'-deoxyribose 5'-phosphate)-2'-deoxyribonucleotide-DNA = a 3'-end 2'-deoxyribonucleotide-(2,3-dehydro-2,3-deoxyribose 5'-phosphate)-DNA + a 5'-end 5'-phospho-2'-deoxyribonucleoside-DNA + H(+)</text>
        <dbReference type="Rhea" id="RHEA:66592"/>
        <dbReference type="Rhea" id="RHEA-COMP:13180"/>
        <dbReference type="Rhea" id="RHEA-COMP:16897"/>
        <dbReference type="Rhea" id="RHEA-COMP:17067"/>
        <dbReference type="ChEBI" id="CHEBI:15378"/>
        <dbReference type="ChEBI" id="CHEBI:136412"/>
        <dbReference type="ChEBI" id="CHEBI:157695"/>
        <dbReference type="ChEBI" id="CHEBI:167181"/>
        <dbReference type="EC" id="4.2.99.18"/>
    </reaction>
</comment>
<evidence type="ECO:0000256" key="15">
    <source>
        <dbReference type="HAMAP-Rule" id="MF_00103"/>
    </source>
</evidence>
<proteinExistence type="inferred from homology"/>
<dbReference type="SMART" id="SM01232">
    <property type="entry name" value="H2TH"/>
    <property type="match status" value="1"/>
</dbReference>
<evidence type="ECO:0000256" key="1">
    <source>
        <dbReference type="ARBA" id="ARBA00001668"/>
    </source>
</evidence>
<gene>
    <name evidence="15" type="primary">mutM</name>
    <name evidence="15" type="synonym">fpg</name>
    <name evidence="18" type="ORF">MGR_1629</name>
</gene>
<dbReference type="EC" id="3.2.2.23" evidence="15"/>
<feature type="domain" description="Formamidopyrimidine-DNA glycosylase catalytic" evidence="17">
    <location>
        <begin position="38"/>
        <end position="151"/>
    </location>
</feature>
<dbReference type="InterPro" id="IPR035937">
    <property type="entry name" value="FPG_N"/>
</dbReference>
<feature type="domain" description="FPG-type" evidence="16">
    <location>
        <begin position="274"/>
        <end position="314"/>
    </location>
</feature>
<evidence type="ECO:0000256" key="8">
    <source>
        <dbReference type="ARBA" id="ARBA00022833"/>
    </source>
</evidence>
<evidence type="ECO:0000256" key="14">
    <source>
        <dbReference type="ARBA" id="ARBA00044632"/>
    </source>
</evidence>
<comment type="catalytic activity">
    <reaction evidence="1 15">
        <text>Hydrolysis of DNA containing ring-opened 7-methylguanine residues, releasing 2,6-diamino-4-hydroxy-5-(N-methyl)formamidopyrimidine.</text>
        <dbReference type="EC" id="3.2.2.23"/>
    </reaction>
</comment>
<dbReference type="InterPro" id="IPR012319">
    <property type="entry name" value="FPG_cat"/>
</dbReference>
<keyword evidence="13 15" id="KW-0326">Glycosidase</keyword>
<evidence type="ECO:0000256" key="6">
    <source>
        <dbReference type="ARBA" id="ARBA00022771"/>
    </source>
</evidence>
<dbReference type="GO" id="GO:0006284">
    <property type="term" value="P:base-excision repair"/>
    <property type="evidence" value="ECO:0007669"/>
    <property type="project" value="InterPro"/>
</dbReference>
<dbReference type="EC" id="4.2.99.18" evidence="15"/>
<protein>
    <recommendedName>
        <fullName evidence="15">Formamidopyrimidine-DNA glycosylase</fullName>
        <shortName evidence="15">Fapy-DNA glycosylase</shortName>
        <ecNumber evidence="15">3.2.2.23</ecNumber>
    </recommendedName>
    <alternativeName>
        <fullName evidence="15">DNA-(apurinic or apyrimidinic site) lyase MutM</fullName>
        <shortName evidence="15">AP lyase MutM</shortName>
        <ecNumber evidence="15">4.2.99.18</ecNumber>
    </alternativeName>
</protein>
<dbReference type="PROSITE" id="PS51068">
    <property type="entry name" value="FPG_CAT"/>
    <property type="match status" value="1"/>
</dbReference>
<dbReference type="Gene3D" id="3.20.190.10">
    <property type="entry name" value="MutM-like, N-terminal"/>
    <property type="match status" value="1"/>
</dbReference>
<dbReference type="PANTHER" id="PTHR22993">
    <property type="entry name" value="FORMAMIDOPYRIMIDINE-DNA GLYCOSYLASE"/>
    <property type="match status" value="1"/>
</dbReference>
<dbReference type="SMART" id="SM00898">
    <property type="entry name" value="Fapy_DNA_glyco"/>
    <property type="match status" value="1"/>
</dbReference>
<dbReference type="GO" id="GO:0140078">
    <property type="term" value="F:class I DNA-(apurinic or apyrimidinic site) endonuclease activity"/>
    <property type="evidence" value="ECO:0007669"/>
    <property type="project" value="UniProtKB-EC"/>
</dbReference>
<evidence type="ECO:0000256" key="9">
    <source>
        <dbReference type="ARBA" id="ARBA00023125"/>
    </source>
</evidence>
<evidence type="ECO:0000256" key="3">
    <source>
        <dbReference type="ARBA" id="ARBA00011245"/>
    </source>
</evidence>
<comment type="subunit">
    <text evidence="3 15">Monomer.</text>
</comment>
<name>A4TXF1_9PROT</name>
<dbReference type="GO" id="GO:0008270">
    <property type="term" value="F:zinc ion binding"/>
    <property type="evidence" value="ECO:0007669"/>
    <property type="project" value="UniProtKB-UniRule"/>
</dbReference>
<evidence type="ECO:0000256" key="10">
    <source>
        <dbReference type="ARBA" id="ARBA00023204"/>
    </source>
</evidence>
<evidence type="ECO:0000256" key="4">
    <source>
        <dbReference type="ARBA" id="ARBA00022723"/>
    </source>
</evidence>
<feature type="binding site" evidence="15">
    <location>
        <position position="129"/>
    </location>
    <ligand>
        <name>DNA</name>
        <dbReference type="ChEBI" id="CHEBI:16991"/>
    </ligand>
</feature>
<dbReference type="InterPro" id="IPR000214">
    <property type="entry name" value="Znf_DNA_glyclase/AP_lyase"/>
</dbReference>
<evidence type="ECO:0000259" key="16">
    <source>
        <dbReference type="PROSITE" id="PS51066"/>
    </source>
</evidence>
<evidence type="ECO:0000259" key="17">
    <source>
        <dbReference type="PROSITE" id="PS51068"/>
    </source>
</evidence>
<dbReference type="FunFam" id="1.10.8.50:FF:000003">
    <property type="entry name" value="Formamidopyrimidine-DNA glycosylase"/>
    <property type="match status" value="1"/>
</dbReference>
<organism evidence="18">
    <name type="scientific">Magnetospirillum gryphiswaldense</name>
    <dbReference type="NCBI Taxonomy" id="55518"/>
    <lineage>
        <taxon>Bacteria</taxon>
        <taxon>Pseudomonadati</taxon>
        <taxon>Pseudomonadota</taxon>
        <taxon>Alphaproteobacteria</taxon>
        <taxon>Rhodospirillales</taxon>
        <taxon>Rhodospirillaceae</taxon>
        <taxon>Magnetospirillum</taxon>
    </lineage>
</organism>
<dbReference type="CDD" id="cd08966">
    <property type="entry name" value="EcFpg-like_N"/>
    <property type="match status" value="1"/>
</dbReference>
<keyword evidence="8 15" id="KW-0862">Zinc</keyword>
<evidence type="ECO:0000256" key="5">
    <source>
        <dbReference type="ARBA" id="ARBA00022763"/>
    </source>
</evidence>
<dbReference type="SUPFAM" id="SSF81624">
    <property type="entry name" value="N-terminal domain of MutM-like DNA repair proteins"/>
    <property type="match status" value="1"/>
</dbReference>
<accession>A4TXF1</accession>
<comment type="function">
    <text evidence="15">Involved in base excision repair of DNA damaged by oxidation or by mutagenic agents. Acts as DNA glycosylase that recognizes and removes damaged bases. Has a preference for oxidized purines, such as 7,8-dihydro-8-oxoguanine (8-oxoG). Has AP (apurinic/apyrimidinic) lyase activity and introduces nicks in the DNA strand. Cleaves the DNA backbone by beta-delta elimination to generate a single-strand break at the site of the removed base with both 3'- and 5'-phosphates.</text>
</comment>
<dbReference type="Pfam" id="PF01149">
    <property type="entry name" value="Fapy_DNA_glyco"/>
    <property type="match status" value="1"/>
</dbReference>
<dbReference type="PROSITE" id="PS51066">
    <property type="entry name" value="ZF_FPG_2"/>
    <property type="match status" value="1"/>
</dbReference>
<feature type="active site" description="Proton donor; for delta-elimination activity" evidence="15">
    <location>
        <position position="304"/>
    </location>
</feature>
<dbReference type="HAMAP" id="MF_00103">
    <property type="entry name" value="Fapy_DNA_glycosyl"/>
    <property type="match status" value="1"/>
</dbReference>
<keyword evidence="11 15" id="KW-0456">Lyase</keyword>
<dbReference type="EMBL" id="CU459003">
    <property type="protein sequence ID" value="CAM75308.1"/>
    <property type="molecule type" value="Genomic_DNA"/>
</dbReference>
<sequence>MAQIFIGHDRGRLSHARGRGEPGVFDSVQGFRQHRPMPELPEVETVARGLAAVWPGHRFIRVEARRPDLRKPLPADFAARLTGRRVESVGRRAKYLLVHLDDGLTLLGHLGMSGAMVISKGRNEPPGPHDHVEFVSDDGTMVTYRDPRRFGLMDLTLDPSTHPLLAHLGPEPLGPDFHEKALAQTLDGKGASIKAALLDQNVVAGLGNIYVSESLFLSGIDPTRAAGSLKPREINKLVPAIRAVLERAIAAGGSSLKDHVQPNGELGYFQHSFTVYDRAGEACPGCDCDIARTGGIQRIVQSGRSTFYCAKKQR</sequence>
<dbReference type="SUPFAM" id="SSF57716">
    <property type="entry name" value="Glucocorticoid receptor-like (DNA-binding domain)"/>
    <property type="match status" value="1"/>
</dbReference>
<evidence type="ECO:0000256" key="2">
    <source>
        <dbReference type="ARBA" id="ARBA00009409"/>
    </source>
</evidence>
<dbReference type="NCBIfam" id="TIGR00577">
    <property type="entry name" value="fpg"/>
    <property type="match status" value="1"/>
</dbReference>
<evidence type="ECO:0000313" key="18">
    <source>
        <dbReference type="EMBL" id="CAM75308.1"/>
    </source>
</evidence>
<dbReference type="SUPFAM" id="SSF46946">
    <property type="entry name" value="S13-like H2TH domain"/>
    <property type="match status" value="1"/>
</dbReference>
<feature type="active site" description="Proton donor" evidence="15">
    <location>
        <position position="39"/>
    </location>
</feature>
<keyword evidence="12 15" id="KW-0511">Multifunctional enzyme</keyword>
<keyword evidence="9 15" id="KW-0238">DNA-binding</keyword>
<dbReference type="GO" id="GO:0003684">
    <property type="term" value="F:damaged DNA binding"/>
    <property type="evidence" value="ECO:0007669"/>
    <property type="project" value="InterPro"/>
</dbReference>
<dbReference type="Gene3D" id="1.10.8.50">
    <property type="match status" value="1"/>
</dbReference>
<comment type="similarity">
    <text evidence="2 15">Belongs to the FPG family.</text>
</comment>
<feature type="binding site" evidence="15">
    <location>
        <position position="148"/>
    </location>
    <ligand>
        <name>DNA</name>
        <dbReference type="ChEBI" id="CHEBI:16991"/>
    </ligand>
</feature>
<evidence type="ECO:0000256" key="7">
    <source>
        <dbReference type="ARBA" id="ARBA00022801"/>
    </source>
</evidence>
<feature type="binding site" evidence="15">
    <location>
        <position position="189"/>
    </location>
    <ligand>
        <name>DNA</name>
        <dbReference type="ChEBI" id="CHEBI:16991"/>
    </ligand>
</feature>
<dbReference type="Pfam" id="PF06831">
    <property type="entry name" value="H2TH"/>
    <property type="match status" value="1"/>
</dbReference>
<comment type="cofactor">
    <cofactor evidence="15">
        <name>Zn(2+)</name>
        <dbReference type="ChEBI" id="CHEBI:29105"/>
    </cofactor>
    <text evidence="15">Binds 1 zinc ion per subunit.</text>
</comment>
<evidence type="ECO:0000256" key="13">
    <source>
        <dbReference type="ARBA" id="ARBA00023295"/>
    </source>
</evidence>
<dbReference type="NCBIfam" id="NF002211">
    <property type="entry name" value="PRK01103.1"/>
    <property type="match status" value="1"/>
</dbReference>
<keyword evidence="5 15" id="KW-0227">DNA damage</keyword>
<feature type="active site" description="Schiff-base intermediate with DNA" evidence="15">
    <location>
        <position position="38"/>
    </location>
</feature>
<dbReference type="PANTHER" id="PTHR22993:SF9">
    <property type="entry name" value="FORMAMIDOPYRIMIDINE-DNA GLYCOSYLASE"/>
    <property type="match status" value="1"/>
</dbReference>
<dbReference type="AlphaFoldDB" id="A4TXF1"/>
<dbReference type="InterPro" id="IPR020629">
    <property type="entry name" value="FPG_Glyclase"/>
</dbReference>
<keyword evidence="7 15" id="KW-0378">Hydrolase</keyword>
<dbReference type="InterPro" id="IPR010979">
    <property type="entry name" value="Ribosomal_uS13-like_H2TH"/>
</dbReference>
<reference evidence="18" key="1">
    <citation type="journal article" date="2007" name="J. Bacteriol.">
        <title>Comparative genome analysis of four magnetotactic bacteria reveals a complex set of group-specific genes implicated in magnetosome biomineralization and function.</title>
        <authorList>
            <person name="Richter M."/>
            <person name="Kube M."/>
            <person name="Bazylinski D.A."/>
            <person name="Lombardot T."/>
            <person name="Gloeckner F.O."/>
            <person name="Reinhardt R."/>
            <person name="Schueler D."/>
        </authorList>
    </citation>
    <scope>NUCLEOTIDE SEQUENCE</scope>
    <source>
        <strain evidence="18">MSR-1</strain>
    </source>
</reference>
<keyword evidence="10 15" id="KW-0234">DNA repair</keyword>
<feature type="active site" description="Proton donor; for beta-elimination activity" evidence="15">
    <location>
        <position position="94"/>
    </location>
</feature>
<evidence type="ECO:0000256" key="11">
    <source>
        <dbReference type="ARBA" id="ARBA00023239"/>
    </source>
</evidence>
<evidence type="ECO:0000256" key="12">
    <source>
        <dbReference type="ARBA" id="ARBA00023268"/>
    </source>
</evidence>
<keyword evidence="4 15" id="KW-0479">Metal-binding</keyword>
<dbReference type="InterPro" id="IPR015886">
    <property type="entry name" value="H2TH_FPG"/>
</dbReference>
<dbReference type="GO" id="GO:0034039">
    <property type="term" value="F:8-oxo-7,8-dihydroguanine DNA N-glycosylase activity"/>
    <property type="evidence" value="ECO:0007669"/>
    <property type="project" value="TreeGrafter"/>
</dbReference>
<keyword evidence="6 15" id="KW-0863">Zinc-finger</keyword>